<dbReference type="KEGG" id="cre:CHLRE_03g153076v5"/>
<dbReference type="InParanoid" id="A0A2K3DVV2"/>
<sequence length="76" mass="7905">MSAAFSSSPGLARASAGPSGSLFVQTPHPTRTKRPPSATLVNNGTAFAWFVFVTVSSGLWGATGVWGVLWACCFWG</sequence>
<keyword evidence="4" id="KW-1185">Reference proteome</keyword>
<protein>
    <submittedName>
        <fullName evidence="3">Uncharacterized protein</fullName>
    </submittedName>
</protein>
<dbReference type="Proteomes" id="UP000006906">
    <property type="component" value="Chromosome 3"/>
</dbReference>
<name>A0A2K3DVV2_CHLRE</name>
<feature type="transmembrane region" description="Helical" evidence="2">
    <location>
        <begin position="46"/>
        <end position="75"/>
    </location>
</feature>
<organism evidence="3 4">
    <name type="scientific">Chlamydomonas reinhardtii</name>
    <name type="common">Chlamydomonas smithii</name>
    <dbReference type="NCBI Taxonomy" id="3055"/>
    <lineage>
        <taxon>Eukaryota</taxon>
        <taxon>Viridiplantae</taxon>
        <taxon>Chlorophyta</taxon>
        <taxon>core chlorophytes</taxon>
        <taxon>Chlorophyceae</taxon>
        <taxon>CS clade</taxon>
        <taxon>Chlamydomonadales</taxon>
        <taxon>Chlamydomonadaceae</taxon>
        <taxon>Chlamydomonas</taxon>
    </lineage>
</organism>
<dbReference type="RefSeq" id="XP_042925676.1">
    <property type="nucleotide sequence ID" value="XM_043060547.1"/>
</dbReference>
<evidence type="ECO:0000313" key="3">
    <source>
        <dbReference type="EMBL" id="PNW84652.1"/>
    </source>
</evidence>
<keyword evidence="2" id="KW-0812">Transmembrane</keyword>
<dbReference type="EMBL" id="CM008964">
    <property type="protein sequence ID" value="PNW84652.1"/>
    <property type="molecule type" value="Genomic_DNA"/>
</dbReference>
<gene>
    <name evidence="3" type="ORF">CHLRE_03g153076v5</name>
</gene>
<keyword evidence="2" id="KW-1133">Transmembrane helix</keyword>
<accession>A0A2K3DVV2</accession>
<dbReference type="GeneID" id="66052716"/>
<evidence type="ECO:0000256" key="1">
    <source>
        <dbReference type="SAM" id="MobiDB-lite"/>
    </source>
</evidence>
<dbReference type="AlphaFoldDB" id="A0A2K3DVV2"/>
<evidence type="ECO:0000256" key="2">
    <source>
        <dbReference type="SAM" id="Phobius"/>
    </source>
</evidence>
<feature type="region of interest" description="Disordered" evidence="1">
    <location>
        <begin position="1"/>
        <end position="37"/>
    </location>
</feature>
<keyword evidence="2" id="KW-0472">Membrane</keyword>
<evidence type="ECO:0000313" key="4">
    <source>
        <dbReference type="Proteomes" id="UP000006906"/>
    </source>
</evidence>
<reference evidence="3 4" key="1">
    <citation type="journal article" date="2007" name="Science">
        <title>The Chlamydomonas genome reveals the evolution of key animal and plant functions.</title>
        <authorList>
            <person name="Merchant S.S."/>
            <person name="Prochnik S.E."/>
            <person name="Vallon O."/>
            <person name="Harris E.H."/>
            <person name="Karpowicz S.J."/>
            <person name="Witman G.B."/>
            <person name="Terry A."/>
            <person name="Salamov A."/>
            <person name="Fritz-Laylin L.K."/>
            <person name="Marechal-Drouard L."/>
            <person name="Marshall W.F."/>
            <person name="Qu L.H."/>
            <person name="Nelson D.R."/>
            <person name="Sanderfoot A.A."/>
            <person name="Spalding M.H."/>
            <person name="Kapitonov V.V."/>
            <person name="Ren Q."/>
            <person name="Ferris P."/>
            <person name="Lindquist E."/>
            <person name="Shapiro H."/>
            <person name="Lucas S.M."/>
            <person name="Grimwood J."/>
            <person name="Schmutz J."/>
            <person name="Cardol P."/>
            <person name="Cerutti H."/>
            <person name="Chanfreau G."/>
            <person name="Chen C.L."/>
            <person name="Cognat V."/>
            <person name="Croft M.T."/>
            <person name="Dent R."/>
            <person name="Dutcher S."/>
            <person name="Fernandez E."/>
            <person name="Fukuzawa H."/>
            <person name="Gonzalez-Ballester D."/>
            <person name="Gonzalez-Halphen D."/>
            <person name="Hallmann A."/>
            <person name="Hanikenne M."/>
            <person name="Hippler M."/>
            <person name="Inwood W."/>
            <person name="Jabbari K."/>
            <person name="Kalanon M."/>
            <person name="Kuras R."/>
            <person name="Lefebvre P.A."/>
            <person name="Lemaire S.D."/>
            <person name="Lobanov A.V."/>
            <person name="Lohr M."/>
            <person name="Manuell A."/>
            <person name="Meier I."/>
            <person name="Mets L."/>
            <person name="Mittag M."/>
            <person name="Mittelmeier T."/>
            <person name="Moroney J.V."/>
            <person name="Moseley J."/>
            <person name="Napoli C."/>
            <person name="Nedelcu A.M."/>
            <person name="Niyogi K."/>
            <person name="Novoselov S.V."/>
            <person name="Paulsen I.T."/>
            <person name="Pazour G."/>
            <person name="Purton S."/>
            <person name="Ral J.P."/>
            <person name="Riano-Pachon D.M."/>
            <person name="Riekhof W."/>
            <person name="Rymarquis L."/>
            <person name="Schroda M."/>
            <person name="Stern D."/>
            <person name="Umen J."/>
            <person name="Willows R."/>
            <person name="Wilson N."/>
            <person name="Zimmer S.L."/>
            <person name="Allmer J."/>
            <person name="Balk J."/>
            <person name="Bisova K."/>
            <person name="Chen C.J."/>
            <person name="Elias M."/>
            <person name="Gendler K."/>
            <person name="Hauser C."/>
            <person name="Lamb M.R."/>
            <person name="Ledford H."/>
            <person name="Long J.C."/>
            <person name="Minagawa J."/>
            <person name="Page M.D."/>
            <person name="Pan J."/>
            <person name="Pootakham W."/>
            <person name="Roje S."/>
            <person name="Rose A."/>
            <person name="Stahlberg E."/>
            <person name="Terauchi A.M."/>
            <person name="Yang P."/>
            <person name="Ball S."/>
            <person name="Bowler C."/>
            <person name="Dieckmann C.L."/>
            <person name="Gladyshev V.N."/>
            <person name="Green P."/>
            <person name="Jorgensen R."/>
            <person name="Mayfield S."/>
            <person name="Mueller-Roeber B."/>
            <person name="Rajamani S."/>
            <person name="Sayre R.T."/>
            <person name="Brokstein P."/>
            <person name="Dubchak I."/>
            <person name="Goodstein D."/>
            <person name="Hornick L."/>
            <person name="Huang Y.W."/>
            <person name="Jhaveri J."/>
            <person name="Luo Y."/>
            <person name="Martinez D."/>
            <person name="Ngau W.C."/>
            <person name="Otillar B."/>
            <person name="Poliakov A."/>
            <person name="Porter A."/>
            <person name="Szajkowski L."/>
            <person name="Werner G."/>
            <person name="Zhou K."/>
            <person name="Grigoriev I.V."/>
            <person name="Rokhsar D.S."/>
            <person name="Grossman A.R."/>
        </authorList>
    </citation>
    <scope>NUCLEOTIDE SEQUENCE [LARGE SCALE GENOMIC DNA]</scope>
    <source>
        <strain evidence="4">CC-503</strain>
    </source>
</reference>
<proteinExistence type="predicted"/>
<dbReference type="Gramene" id="PNW84652">
    <property type="protein sequence ID" value="PNW84652"/>
    <property type="gene ID" value="CHLRE_03g153076v5"/>
</dbReference>